<feature type="region of interest" description="Disordered" evidence="1">
    <location>
        <begin position="478"/>
        <end position="498"/>
    </location>
</feature>
<dbReference type="Pfam" id="PF00149">
    <property type="entry name" value="Metallophos"/>
    <property type="match status" value="1"/>
</dbReference>
<feature type="compositionally biased region" description="Low complexity" evidence="1">
    <location>
        <begin position="1"/>
        <end position="12"/>
    </location>
</feature>
<feature type="domain" description="Calcineurin-like phosphoesterase" evidence="2">
    <location>
        <begin position="161"/>
        <end position="252"/>
    </location>
</feature>
<evidence type="ECO:0000313" key="3">
    <source>
        <dbReference type="EMBL" id="GHP12574.1"/>
    </source>
</evidence>
<dbReference type="OrthoDB" id="5976022at2759"/>
<dbReference type="InterPro" id="IPR006186">
    <property type="entry name" value="Ser/Thr-sp_prot-phosphatase"/>
</dbReference>
<feature type="compositionally biased region" description="Pro residues" evidence="1">
    <location>
        <begin position="101"/>
        <end position="111"/>
    </location>
</feature>
<dbReference type="Gene3D" id="3.60.21.10">
    <property type="match status" value="1"/>
</dbReference>
<feature type="compositionally biased region" description="Polar residues" evidence="1">
    <location>
        <begin position="27"/>
        <end position="36"/>
    </location>
</feature>
<name>A0A830HZL2_9CHLO</name>
<sequence>MPATTTTTAAAAHGALRPRRSAHAQRSARTQSSSKARSPNRRRSHSSNCWEVSPSQIRRTPNFAAAASSANGSAASAEAEAEAASSSAQSAEDANSATDESPPPPPPPPSASAPSGIVVPLGSEDAVRVAAHVMQQCVEWGTLGSSPSEDEFSAINQVDGRVVAVGDVHGDLAQTLRVLKIAGLIEEYVGGAVEWVGGDATLVQMGDVLDRGDFEIALICLIHSIRKQARDAGGNVFVLTGNHEALNANGDFRYVTRGAFVETCAFAELQKEGKEVEEKKASLLDTLALMVRAAATGGAGGPPLDPTTALRARINAFAPGGILAREMATYHTALVVNDTVFAHGGLLPMHASYGIDKINQETGRWMRGTRTGDGQAGPPRLAVGGPESVVWTRVYSKERFADPFEEARANELLDNTLSLLKLGSDGRMVVGHTPQMQGVNNQNLGGKLWKVDVGMSSGVLDALPACLELAPDGEAQVLTNWNPSTSANRTSVSANSEE</sequence>
<evidence type="ECO:0000313" key="4">
    <source>
        <dbReference type="Proteomes" id="UP000660262"/>
    </source>
</evidence>
<dbReference type="PRINTS" id="PR00114">
    <property type="entry name" value="STPHPHTASE"/>
</dbReference>
<accession>A0A830HZL2</accession>
<dbReference type="AlphaFoldDB" id="A0A830HZL2"/>
<gene>
    <name evidence="3" type="ORF">PPROV_001130200</name>
</gene>
<dbReference type="Proteomes" id="UP000660262">
    <property type="component" value="Unassembled WGS sequence"/>
</dbReference>
<reference evidence="3" key="1">
    <citation type="submission" date="2020-10" db="EMBL/GenBank/DDBJ databases">
        <title>Unveiling of a novel bifunctional photoreceptor, Dualchrome1, isolated from a cosmopolitan green alga.</title>
        <authorList>
            <person name="Suzuki S."/>
            <person name="Kawachi M."/>
        </authorList>
    </citation>
    <scope>NUCLEOTIDE SEQUENCE</scope>
    <source>
        <strain evidence="3">NIES 2893</strain>
    </source>
</reference>
<proteinExistence type="predicted"/>
<dbReference type="PANTHER" id="PTHR46546">
    <property type="entry name" value="SHEWANELLA-LIKE PROTEIN PHOSPHATASE 1"/>
    <property type="match status" value="1"/>
</dbReference>
<organism evidence="3 4">
    <name type="scientific">Pycnococcus provasolii</name>
    <dbReference type="NCBI Taxonomy" id="41880"/>
    <lineage>
        <taxon>Eukaryota</taxon>
        <taxon>Viridiplantae</taxon>
        <taxon>Chlorophyta</taxon>
        <taxon>Pseudoscourfieldiophyceae</taxon>
        <taxon>Pseudoscourfieldiales</taxon>
        <taxon>Pycnococcaceae</taxon>
        <taxon>Pycnococcus</taxon>
    </lineage>
</organism>
<feature type="compositionally biased region" description="Low complexity" evidence="1">
    <location>
        <begin position="64"/>
        <end position="97"/>
    </location>
</feature>
<dbReference type="SUPFAM" id="SSF56300">
    <property type="entry name" value="Metallo-dependent phosphatases"/>
    <property type="match status" value="1"/>
</dbReference>
<evidence type="ECO:0000259" key="2">
    <source>
        <dbReference type="Pfam" id="PF00149"/>
    </source>
</evidence>
<comment type="caution">
    <text evidence="3">The sequence shown here is derived from an EMBL/GenBank/DDBJ whole genome shotgun (WGS) entry which is preliminary data.</text>
</comment>
<evidence type="ECO:0000256" key="1">
    <source>
        <dbReference type="SAM" id="MobiDB-lite"/>
    </source>
</evidence>
<keyword evidence="4" id="KW-1185">Reference proteome</keyword>
<dbReference type="InterPro" id="IPR029052">
    <property type="entry name" value="Metallo-depent_PP-like"/>
</dbReference>
<feature type="compositionally biased region" description="Polar residues" evidence="1">
    <location>
        <begin position="49"/>
        <end position="59"/>
    </location>
</feature>
<dbReference type="GO" id="GO:0016787">
    <property type="term" value="F:hydrolase activity"/>
    <property type="evidence" value="ECO:0007669"/>
    <property type="project" value="InterPro"/>
</dbReference>
<dbReference type="EMBL" id="BNJQ01000043">
    <property type="protein sequence ID" value="GHP12574.1"/>
    <property type="molecule type" value="Genomic_DNA"/>
</dbReference>
<dbReference type="PANTHER" id="PTHR46546:SF4">
    <property type="entry name" value="SHEWANELLA-LIKE PROTEIN PHOSPHATASE 1"/>
    <property type="match status" value="1"/>
</dbReference>
<dbReference type="InterPro" id="IPR004843">
    <property type="entry name" value="Calcineurin-like_PHP"/>
</dbReference>
<feature type="region of interest" description="Disordered" evidence="1">
    <location>
        <begin position="1"/>
        <end position="118"/>
    </location>
</feature>
<protein>
    <recommendedName>
        <fullName evidence="2">Calcineurin-like phosphoesterase domain-containing protein</fullName>
    </recommendedName>
</protein>